<evidence type="ECO:0000256" key="1">
    <source>
        <dbReference type="ARBA" id="ARBA00004651"/>
    </source>
</evidence>
<comment type="subcellular location">
    <subcellularLocation>
        <location evidence="1">Cell membrane</location>
        <topology evidence="1">Multi-pass membrane protein</topology>
    </subcellularLocation>
</comment>
<keyword evidence="7 11" id="KW-1133">Transmembrane helix</keyword>
<dbReference type="STRING" id="1121003.SAMN03080618_01726"/>
<dbReference type="Proteomes" id="UP000242763">
    <property type="component" value="Unassembled WGS sequence"/>
</dbReference>
<protein>
    <recommendedName>
        <fullName evidence="10">Autoinducer 2 import system permease protein LsrD</fullName>
    </recommendedName>
</protein>
<feature type="transmembrane region" description="Helical" evidence="11">
    <location>
        <begin position="80"/>
        <end position="97"/>
    </location>
</feature>
<dbReference type="OrthoDB" id="192433at2"/>
<dbReference type="GO" id="GO:0022857">
    <property type="term" value="F:transmembrane transporter activity"/>
    <property type="evidence" value="ECO:0007669"/>
    <property type="project" value="InterPro"/>
</dbReference>
<accession>A0A1I3M9K1</accession>
<dbReference type="PANTHER" id="PTHR32196:SF71">
    <property type="entry name" value="AUTOINDUCER 2 IMPORT SYSTEM PERMEASE PROTEIN LSRD"/>
    <property type="match status" value="1"/>
</dbReference>
<feature type="transmembrane region" description="Helical" evidence="11">
    <location>
        <begin position="104"/>
        <end position="125"/>
    </location>
</feature>
<keyword evidence="6 11" id="KW-0812">Transmembrane</keyword>
<feature type="transmembrane region" description="Helical" evidence="11">
    <location>
        <begin position="20"/>
        <end position="40"/>
    </location>
</feature>
<evidence type="ECO:0000256" key="2">
    <source>
        <dbReference type="ARBA" id="ARBA00011262"/>
    </source>
</evidence>
<evidence type="ECO:0000256" key="3">
    <source>
        <dbReference type="ARBA" id="ARBA00022448"/>
    </source>
</evidence>
<dbReference type="PANTHER" id="PTHR32196">
    <property type="entry name" value="ABC TRANSPORTER PERMEASE PROTEIN YPHD-RELATED-RELATED"/>
    <property type="match status" value="1"/>
</dbReference>
<feature type="transmembrane region" description="Helical" evidence="11">
    <location>
        <begin position="52"/>
        <end position="74"/>
    </location>
</feature>
<feature type="transmembrane region" description="Helical" evidence="11">
    <location>
        <begin position="221"/>
        <end position="241"/>
    </location>
</feature>
<evidence type="ECO:0000256" key="4">
    <source>
        <dbReference type="ARBA" id="ARBA00022475"/>
    </source>
</evidence>
<evidence type="ECO:0000256" key="11">
    <source>
        <dbReference type="SAM" id="Phobius"/>
    </source>
</evidence>
<comment type="subunit">
    <text evidence="2">The complex is composed of two ATP-binding proteins (LsrA), two transmembrane proteins (LsrC and LsrD) and a solute-binding protein (LsrB).</text>
</comment>
<feature type="transmembrane region" description="Helical" evidence="11">
    <location>
        <begin position="131"/>
        <end position="153"/>
    </location>
</feature>
<dbReference type="CDD" id="cd06579">
    <property type="entry name" value="TM_PBP1_transp_AraH_like"/>
    <property type="match status" value="1"/>
</dbReference>
<keyword evidence="13" id="KW-1185">Reference proteome</keyword>
<proteinExistence type="predicted"/>
<gene>
    <name evidence="12" type="ORF">SAMN03080618_01726</name>
</gene>
<evidence type="ECO:0000256" key="10">
    <source>
        <dbReference type="ARBA" id="ARBA00039381"/>
    </source>
</evidence>
<keyword evidence="5" id="KW-0997">Cell inner membrane</keyword>
<evidence type="ECO:0000313" key="12">
    <source>
        <dbReference type="EMBL" id="SFI93719.1"/>
    </source>
</evidence>
<feature type="transmembrane region" description="Helical" evidence="11">
    <location>
        <begin position="262"/>
        <end position="292"/>
    </location>
</feature>
<feature type="transmembrane region" description="Helical" evidence="11">
    <location>
        <begin position="165"/>
        <end position="192"/>
    </location>
</feature>
<feature type="transmembrane region" description="Helical" evidence="11">
    <location>
        <begin position="304"/>
        <end position="323"/>
    </location>
</feature>
<keyword evidence="8 11" id="KW-0472">Membrane</keyword>
<evidence type="ECO:0000256" key="9">
    <source>
        <dbReference type="ARBA" id="ARBA00025439"/>
    </source>
</evidence>
<evidence type="ECO:0000256" key="8">
    <source>
        <dbReference type="ARBA" id="ARBA00023136"/>
    </source>
</evidence>
<sequence length="330" mass="34371">MSDATAGSVRAPAMRVRFERWAPALLLLAAVTMYVVACLATGQTQYLNWNNFLAVIGRSIALGITAIGQTFVILVASIDLSVASLISAVAVLASVVMNGDPAMIVPAIGASLILGAIVGLINGLIVTRLDVNPLIATLGMSLVIQGCLSAFVSNFAGAVPTQFQFFAYGNVFGLPFAILFFFALALIAFFVLRFTRFGSNIYAVGGNQDAARFAGISTEKVIIAAHVICSLCATVAGLYLASRLRSGAPWIGANGVYDLESIAVVVIGGTVLAGGRGGIWGTVAGVMIFSLIDSIFNVLGVDAFVKQVLRGIIIVAAVAFYAVRTRRIVA</sequence>
<keyword evidence="4" id="KW-1003">Cell membrane</keyword>
<name>A0A1I3M9K1_9HYPH</name>
<dbReference type="InterPro" id="IPR001851">
    <property type="entry name" value="ABC_transp_permease"/>
</dbReference>
<evidence type="ECO:0000313" key="13">
    <source>
        <dbReference type="Proteomes" id="UP000242763"/>
    </source>
</evidence>
<dbReference type="AlphaFoldDB" id="A0A1I3M9K1"/>
<keyword evidence="3" id="KW-0813">Transport</keyword>
<organism evidence="12 13">
    <name type="scientific">Aquamicrobium aerolatum DSM 21857</name>
    <dbReference type="NCBI Taxonomy" id="1121003"/>
    <lineage>
        <taxon>Bacteria</taxon>
        <taxon>Pseudomonadati</taxon>
        <taxon>Pseudomonadota</taxon>
        <taxon>Alphaproteobacteria</taxon>
        <taxon>Hyphomicrobiales</taxon>
        <taxon>Phyllobacteriaceae</taxon>
        <taxon>Aerobium</taxon>
    </lineage>
</organism>
<evidence type="ECO:0000256" key="5">
    <source>
        <dbReference type="ARBA" id="ARBA00022519"/>
    </source>
</evidence>
<reference evidence="13" key="1">
    <citation type="submission" date="2016-10" db="EMBL/GenBank/DDBJ databases">
        <authorList>
            <person name="Varghese N."/>
            <person name="Submissions S."/>
        </authorList>
    </citation>
    <scope>NUCLEOTIDE SEQUENCE [LARGE SCALE GENOMIC DNA]</scope>
    <source>
        <strain evidence="13">DSM 21857</strain>
    </source>
</reference>
<comment type="function">
    <text evidence="9">Part of the ABC transporter complex LsrABCD involved in autoinducer 2 (AI-2) import. Probably responsible for the translocation of the substrate across the membrane.</text>
</comment>
<dbReference type="RefSeq" id="WP_091521004.1">
    <property type="nucleotide sequence ID" value="NZ_FORF01000008.1"/>
</dbReference>
<dbReference type="EMBL" id="FORF01000008">
    <property type="protein sequence ID" value="SFI93719.1"/>
    <property type="molecule type" value="Genomic_DNA"/>
</dbReference>
<dbReference type="GO" id="GO:0005886">
    <property type="term" value="C:plasma membrane"/>
    <property type="evidence" value="ECO:0007669"/>
    <property type="project" value="UniProtKB-SubCell"/>
</dbReference>
<dbReference type="Pfam" id="PF02653">
    <property type="entry name" value="BPD_transp_2"/>
    <property type="match status" value="1"/>
</dbReference>
<evidence type="ECO:0000256" key="6">
    <source>
        <dbReference type="ARBA" id="ARBA00022692"/>
    </source>
</evidence>
<evidence type="ECO:0000256" key="7">
    <source>
        <dbReference type="ARBA" id="ARBA00022989"/>
    </source>
</evidence>